<dbReference type="AlphaFoldDB" id="A0A318K6A1"/>
<reference evidence="2 3" key="1">
    <citation type="submission" date="2018-05" db="EMBL/GenBank/DDBJ databases">
        <title>Genomic Encyclopedia of Type Strains, Phase IV (KMG-IV): sequencing the most valuable type-strain genomes for metagenomic binning, comparative biology and taxonomic classification.</title>
        <authorList>
            <person name="Goeker M."/>
        </authorList>
    </citation>
    <scope>NUCLEOTIDE SEQUENCE [LARGE SCALE GENOMIC DNA]</scope>
    <source>
        <strain evidence="2 3">DSM 25134</strain>
    </source>
</reference>
<dbReference type="EMBL" id="QJKC01000004">
    <property type="protein sequence ID" value="PXX49496.1"/>
    <property type="molecule type" value="Genomic_DNA"/>
</dbReference>
<dbReference type="OrthoDB" id="9815829at2"/>
<dbReference type="RefSeq" id="WP_059284746.1">
    <property type="nucleotide sequence ID" value="NZ_LNQU01000007.1"/>
</dbReference>
<feature type="domain" description="Glycosyltransferase 2-like" evidence="1">
    <location>
        <begin position="10"/>
        <end position="140"/>
    </location>
</feature>
<keyword evidence="2" id="KW-0808">Transferase</keyword>
<dbReference type="Proteomes" id="UP000248395">
    <property type="component" value="Unassembled WGS sequence"/>
</dbReference>
<organism evidence="2 3">
    <name type="scientific">Aquitalea magnusonii</name>
    <dbReference type="NCBI Taxonomy" id="332411"/>
    <lineage>
        <taxon>Bacteria</taxon>
        <taxon>Pseudomonadati</taxon>
        <taxon>Pseudomonadota</taxon>
        <taxon>Betaproteobacteria</taxon>
        <taxon>Neisseriales</taxon>
        <taxon>Chromobacteriaceae</taxon>
        <taxon>Aquitalea</taxon>
    </lineage>
</organism>
<dbReference type="CDD" id="cd00761">
    <property type="entry name" value="Glyco_tranf_GTA_type"/>
    <property type="match status" value="1"/>
</dbReference>
<protein>
    <submittedName>
        <fullName evidence="2">Glycosyl transferase family 2</fullName>
    </submittedName>
</protein>
<evidence type="ECO:0000313" key="3">
    <source>
        <dbReference type="Proteomes" id="UP000248395"/>
    </source>
</evidence>
<gene>
    <name evidence="2" type="ORF">DFR38_104138</name>
</gene>
<dbReference type="Pfam" id="PF00535">
    <property type="entry name" value="Glycos_transf_2"/>
    <property type="match status" value="1"/>
</dbReference>
<dbReference type="InterPro" id="IPR029044">
    <property type="entry name" value="Nucleotide-diphossugar_trans"/>
</dbReference>
<keyword evidence="3" id="KW-1185">Reference proteome</keyword>
<dbReference type="PANTHER" id="PTHR22916">
    <property type="entry name" value="GLYCOSYLTRANSFERASE"/>
    <property type="match status" value="1"/>
</dbReference>
<proteinExistence type="predicted"/>
<dbReference type="GO" id="GO:0016758">
    <property type="term" value="F:hexosyltransferase activity"/>
    <property type="evidence" value="ECO:0007669"/>
    <property type="project" value="UniProtKB-ARBA"/>
</dbReference>
<dbReference type="SUPFAM" id="SSF53448">
    <property type="entry name" value="Nucleotide-diphospho-sugar transferases"/>
    <property type="match status" value="1"/>
</dbReference>
<dbReference type="PANTHER" id="PTHR22916:SF3">
    <property type="entry name" value="UDP-GLCNAC:BETAGAL BETA-1,3-N-ACETYLGLUCOSAMINYLTRANSFERASE-LIKE PROTEIN 1"/>
    <property type="match status" value="1"/>
</dbReference>
<accession>A0A318K6A1</accession>
<evidence type="ECO:0000313" key="2">
    <source>
        <dbReference type="EMBL" id="PXX49496.1"/>
    </source>
</evidence>
<dbReference type="Gene3D" id="3.90.550.10">
    <property type="entry name" value="Spore Coat Polysaccharide Biosynthesis Protein SpsA, Chain A"/>
    <property type="match status" value="1"/>
</dbReference>
<dbReference type="InterPro" id="IPR001173">
    <property type="entry name" value="Glyco_trans_2-like"/>
</dbReference>
<comment type="caution">
    <text evidence="2">The sequence shown here is derived from an EMBL/GenBank/DDBJ whole genome shotgun (WGS) entry which is preliminary data.</text>
</comment>
<sequence>MSHTSQYLLSIAIPTYNRADFLKINLDHLVKEMRGVHPDRVEIIVSDNGSSDHTPQVVEAAIREGLPVRYIRNPQDIGSDANIAQCFNEAKGKYVQIMGDDDLYLEGKLADLLDILQANDYGVVCMKSYGYEKDYVQEFPGGGGEVIDYSDAGSFLYKIGALISFISACIINKEVQASTDANQFCGTNLVQVNLVIQAIISKPRNAFVARYMLACKRNNSGGYDFSEVFVERIFRILDSFQPKGLTEDAIKAFGKKMLISYYPFNLLRQRLSRAGDLTAAYRRFHDRFGSSPLFYIWVAPILKLPRPLAILWAWVTVFLGRVLTGDLRRGIHFAINRLKG</sequence>
<evidence type="ECO:0000259" key="1">
    <source>
        <dbReference type="Pfam" id="PF00535"/>
    </source>
</evidence>
<name>A0A318K6A1_9NEIS</name>